<name>A0ABQ8SAF8_PERAM</name>
<evidence type="ECO:0000313" key="2">
    <source>
        <dbReference type="EMBL" id="KAJ4430716.1"/>
    </source>
</evidence>
<sequence>MCRNFAPQEFFYMPLHVGLILRIKQLQLQFSVMLAPHSRRVKPSQGERESVDGALASPRRVSPRLAFAKTRTRLRSAPCRFLVSESKEANGEPERDPRYNNKKCRPVVLPTRPADRMRLLK</sequence>
<comment type="caution">
    <text evidence="2">The sequence shown here is derived from an EMBL/GenBank/DDBJ whole genome shotgun (WGS) entry which is preliminary data.</text>
</comment>
<dbReference type="EMBL" id="JAJSOF020000031">
    <property type="protein sequence ID" value="KAJ4430716.1"/>
    <property type="molecule type" value="Genomic_DNA"/>
</dbReference>
<evidence type="ECO:0000313" key="3">
    <source>
        <dbReference type="Proteomes" id="UP001148838"/>
    </source>
</evidence>
<keyword evidence="3" id="KW-1185">Reference proteome</keyword>
<dbReference type="Proteomes" id="UP001148838">
    <property type="component" value="Unassembled WGS sequence"/>
</dbReference>
<accession>A0ABQ8SAF8</accession>
<gene>
    <name evidence="2" type="ORF">ANN_19307</name>
</gene>
<protein>
    <submittedName>
        <fullName evidence="2">Uncharacterized protein</fullName>
    </submittedName>
</protein>
<organism evidence="2 3">
    <name type="scientific">Periplaneta americana</name>
    <name type="common">American cockroach</name>
    <name type="synonym">Blatta americana</name>
    <dbReference type="NCBI Taxonomy" id="6978"/>
    <lineage>
        <taxon>Eukaryota</taxon>
        <taxon>Metazoa</taxon>
        <taxon>Ecdysozoa</taxon>
        <taxon>Arthropoda</taxon>
        <taxon>Hexapoda</taxon>
        <taxon>Insecta</taxon>
        <taxon>Pterygota</taxon>
        <taxon>Neoptera</taxon>
        <taxon>Polyneoptera</taxon>
        <taxon>Dictyoptera</taxon>
        <taxon>Blattodea</taxon>
        <taxon>Blattoidea</taxon>
        <taxon>Blattidae</taxon>
        <taxon>Blattinae</taxon>
        <taxon>Periplaneta</taxon>
    </lineage>
</organism>
<proteinExistence type="predicted"/>
<feature type="region of interest" description="Disordered" evidence="1">
    <location>
        <begin position="85"/>
        <end position="121"/>
    </location>
</feature>
<evidence type="ECO:0000256" key="1">
    <source>
        <dbReference type="SAM" id="MobiDB-lite"/>
    </source>
</evidence>
<reference evidence="2 3" key="1">
    <citation type="journal article" date="2022" name="Allergy">
        <title>Genome assembly and annotation of Periplaneta americana reveal a comprehensive cockroach allergen profile.</title>
        <authorList>
            <person name="Wang L."/>
            <person name="Xiong Q."/>
            <person name="Saelim N."/>
            <person name="Wang L."/>
            <person name="Nong W."/>
            <person name="Wan A.T."/>
            <person name="Shi M."/>
            <person name="Liu X."/>
            <person name="Cao Q."/>
            <person name="Hui J.H.L."/>
            <person name="Sookrung N."/>
            <person name="Leung T.F."/>
            <person name="Tungtrongchitr A."/>
            <person name="Tsui S.K.W."/>
        </authorList>
    </citation>
    <scope>NUCLEOTIDE SEQUENCE [LARGE SCALE GENOMIC DNA]</scope>
    <source>
        <strain evidence="2">PWHHKU_190912</strain>
    </source>
</reference>
<feature type="compositionally biased region" description="Basic and acidic residues" evidence="1">
    <location>
        <begin position="85"/>
        <end position="99"/>
    </location>
</feature>